<proteinExistence type="predicted"/>
<gene>
    <name evidence="4" type="ORF">GCM10009839_23380</name>
</gene>
<dbReference type="SUPFAM" id="SSF47090">
    <property type="entry name" value="PGBD-like"/>
    <property type="match status" value="1"/>
</dbReference>
<protein>
    <recommendedName>
        <fullName evidence="3">Peptidoglycan binding-like domain-containing protein</fullName>
    </recommendedName>
</protein>
<dbReference type="InterPro" id="IPR002477">
    <property type="entry name" value="Peptidoglycan-bd-like"/>
</dbReference>
<dbReference type="Gene3D" id="2.40.420.20">
    <property type="match status" value="1"/>
</dbReference>
<name>A0ABP5FE46_9ACTN</name>
<comment type="caution">
    <text evidence="4">The sequence shown here is derived from an EMBL/GenBank/DDBJ whole genome shotgun (WGS) entry which is preliminary data.</text>
</comment>
<keyword evidence="2" id="KW-0812">Transmembrane</keyword>
<dbReference type="RefSeq" id="WP_344665557.1">
    <property type="nucleotide sequence ID" value="NZ_BAAAQN010000010.1"/>
</dbReference>
<accession>A0ABP5FE46</accession>
<evidence type="ECO:0000256" key="1">
    <source>
        <dbReference type="SAM" id="MobiDB-lite"/>
    </source>
</evidence>
<feature type="region of interest" description="Disordered" evidence="1">
    <location>
        <begin position="1"/>
        <end position="67"/>
    </location>
</feature>
<feature type="region of interest" description="Disordered" evidence="1">
    <location>
        <begin position="278"/>
        <end position="362"/>
    </location>
</feature>
<dbReference type="InterPro" id="IPR036366">
    <property type="entry name" value="PGBDSf"/>
</dbReference>
<dbReference type="Pfam" id="PF01471">
    <property type="entry name" value="PG_binding_1"/>
    <property type="match status" value="1"/>
</dbReference>
<dbReference type="EMBL" id="BAAAQN010000010">
    <property type="protein sequence ID" value="GAA2024807.1"/>
    <property type="molecule type" value="Genomic_DNA"/>
</dbReference>
<dbReference type="InterPro" id="IPR036365">
    <property type="entry name" value="PGBD-like_sf"/>
</dbReference>
<evidence type="ECO:0000259" key="3">
    <source>
        <dbReference type="Pfam" id="PF01471"/>
    </source>
</evidence>
<feature type="compositionally biased region" description="Low complexity" evidence="1">
    <location>
        <begin position="282"/>
        <end position="318"/>
    </location>
</feature>
<reference evidence="5" key="1">
    <citation type="journal article" date="2019" name="Int. J. Syst. Evol. Microbiol.">
        <title>The Global Catalogue of Microorganisms (GCM) 10K type strain sequencing project: providing services to taxonomists for standard genome sequencing and annotation.</title>
        <authorList>
            <consortium name="The Broad Institute Genomics Platform"/>
            <consortium name="The Broad Institute Genome Sequencing Center for Infectious Disease"/>
            <person name="Wu L."/>
            <person name="Ma J."/>
        </authorList>
    </citation>
    <scope>NUCLEOTIDE SEQUENCE [LARGE SCALE GENOMIC DNA]</scope>
    <source>
        <strain evidence="5">JCM 16014</strain>
    </source>
</reference>
<feature type="transmembrane region" description="Helical" evidence="2">
    <location>
        <begin position="76"/>
        <end position="97"/>
    </location>
</feature>
<evidence type="ECO:0000313" key="5">
    <source>
        <dbReference type="Proteomes" id="UP001500751"/>
    </source>
</evidence>
<feature type="domain" description="Peptidoglycan binding-like" evidence="3">
    <location>
        <begin position="201"/>
        <end position="242"/>
    </location>
</feature>
<keyword evidence="2" id="KW-0472">Membrane</keyword>
<feature type="region of interest" description="Disordered" evidence="1">
    <location>
        <begin position="473"/>
        <end position="497"/>
    </location>
</feature>
<evidence type="ECO:0000313" key="4">
    <source>
        <dbReference type="EMBL" id="GAA2024807.1"/>
    </source>
</evidence>
<organism evidence="4 5">
    <name type="scientific">Catenulispora yoronensis</name>
    <dbReference type="NCBI Taxonomy" id="450799"/>
    <lineage>
        <taxon>Bacteria</taxon>
        <taxon>Bacillati</taxon>
        <taxon>Actinomycetota</taxon>
        <taxon>Actinomycetes</taxon>
        <taxon>Catenulisporales</taxon>
        <taxon>Catenulisporaceae</taxon>
        <taxon>Catenulispora</taxon>
    </lineage>
</organism>
<evidence type="ECO:0000256" key="2">
    <source>
        <dbReference type="SAM" id="Phobius"/>
    </source>
</evidence>
<dbReference type="Proteomes" id="UP001500751">
    <property type="component" value="Unassembled WGS sequence"/>
</dbReference>
<dbReference type="Gene3D" id="1.10.101.10">
    <property type="entry name" value="PGBD-like superfamily/PGBD"/>
    <property type="match status" value="1"/>
</dbReference>
<feature type="compositionally biased region" description="Low complexity" evidence="1">
    <location>
        <begin position="21"/>
        <end position="37"/>
    </location>
</feature>
<sequence>MRDDEAGQAFPGSEDPTETLPVVGAGEPGGAARTSDPGSGGSGPPDPASERGSGPDDAPDLADAGRSRLNRRRRTFIAVTLGAALVAGGGLAASAFVKSPAELAAETKAPTASVLAAPVEKRVLTDVLTTRGLVAATTQTQVTPAASSAQGASSSVISALRTSVGKPVHAGDVLLDVSGRPLIALPGTIPAFRDLKPNDDGDDVAELQAALAGLGYATGGDRKGHFGPGTKTAVTNFYKHLGYDVPTTGGPNDAGDQPQLVAAQNAVDSAQRDLNDFDRKASASSANSSISSAASASSSSLAARSSSASRTSAPADGTPTGGGTAAPTGTNTAPNTDPNAGPNPPQPTPTGTLSSVPGDEPASVQRGYLVKARDQAKTAQATLIATTGPMVPLAETVFLPGFPAQVTQLPAKVGDKVTGPVITLSSGTLGITARVTPDQARLLKTGMKADIVAEAIGQNSSGTVAAVGAVTVDSPQGQGGQQDGPQAAAPAGGGGDGTPYVPVTITPGVSLDAKTWAGQDVRVTITSAATAGPVLVVPQSAVSAGADGRTTVSKLGPDGRATVRTEVRAGISGGGFVEVAPVAAGALAEGDRVVIGQ</sequence>
<keyword evidence="2" id="KW-1133">Transmembrane helix</keyword>
<feature type="compositionally biased region" description="Low complexity" evidence="1">
    <location>
        <begin position="325"/>
        <end position="340"/>
    </location>
</feature>
<keyword evidence="5" id="KW-1185">Reference proteome</keyword>